<organism evidence="1 2">
    <name type="scientific">Triticum aestivum</name>
    <name type="common">Wheat</name>
    <dbReference type="NCBI Taxonomy" id="4565"/>
    <lineage>
        <taxon>Eukaryota</taxon>
        <taxon>Viridiplantae</taxon>
        <taxon>Streptophyta</taxon>
        <taxon>Embryophyta</taxon>
        <taxon>Tracheophyta</taxon>
        <taxon>Spermatophyta</taxon>
        <taxon>Magnoliopsida</taxon>
        <taxon>Liliopsida</taxon>
        <taxon>Poales</taxon>
        <taxon>Poaceae</taxon>
        <taxon>BOP clade</taxon>
        <taxon>Pooideae</taxon>
        <taxon>Triticodae</taxon>
        <taxon>Triticeae</taxon>
        <taxon>Triticinae</taxon>
        <taxon>Triticum</taxon>
    </lineage>
</organism>
<accession>A0A7H4LKA5</accession>
<dbReference type="Proteomes" id="UP000280104">
    <property type="component" value="Chromosome II"/>
</dbReference>
<dbReference type="PANTHER" id="PTHR33067:SF31">
    <property type="entry name" value="RNA-DIRECTED DNA POLYMERASE"/>
    <property type="match status" value="1"/>
</dbReference>
<dbReference type="PANTHER" id="PTHR33067">
    <property type="entry name" value="RNA-DIRECTED DNA POLYMERASE-RELATED"/>
    <property type="match status" value="1"/>
</dbReference>
<name>A0A7H4LKA5_WHEAT</name>
<evidence type="ECO:0000313" key="2">
    <source>
        <dbReference type="Proteomes" id="UP000280104"/>
    </source>
</evidence>
<dbReference type="Gene3D" id="2.40.70.10">
    <property type="entry name" value="Acid Proteases"/>
    <property type="match status" value="1"/>
</dbReference>
<dbReference type="InterPro" id="IPR021109">
    <property type="entry name" value="Peptidase_aspartic_dom_sf"/>
</dbReference>
<reference evidence="1 2" key="1">
    <citation type="submission" date="2018-05" db="EMBL/GenBank/DDBJ databases">
        <authorList>
            <person name="Thind KAUR A."/>
        </authorList>
    </citation>
    <scope>NUCLEOTIDE SEQUENCE [LARGE SCALE GENOMIC DNA]</scope>
</reference>
<proteinExistence type="predicted"/>
<sequence length="333" mass="37916">MNKELDDMSKEFYSLKSQFAHLENLVGQISDKQATLVNKMAAKPKELEGNNDEDLKVIDVSPINSLFSNMNLDKDGTGDESTLVKRRPNYSEFLDLDAKINKSGIEEVKTLHSNEPTILDFKEFNYDNCSLIDCISLLQSVLNSPHAYDQNKAFTKHIVDALMQSYEEKLELEVSIPRKLYDEWEPTIKIKIKDHECYALCDLGACVSMIPKTLCDVLGFREFDDCSLNSHHADSTIKKPMGRINDVLIVANRNFVPVDFIVLDIDCNPTCPIILGRPFLRTIGAIIDMKEGNIRFQFPLRKGMEHFPRNKIKSPYESIMRATYGLHTKDGNT</sequence>
<dbReference type="AlphaFoldDB" id="A0A7H4LKA5"/>
<protein>
    <submittedName>
        <fullName evidence="1">Uncharacterized protein</fullName>
    </submittedName>
</protein>
<evidence type="ECO:0000313" key="1">
    <source>
        <dbReference type="EMBL" id="SPT19043.1"/>
    </source>
</evidence>
<gene>
    <name evidence="1" type="ORF">CAMPLR22A2D_LOCUS3652</name>
</gene>
<dbReference type="EMBL" id="LS480641">
    <property type="protein sequence ID" value="SPT19043.1"/>
    <property type="molecule type" value="Genomic_DNA"/>
</dbReference>
<dbReference type="SUPFAM" id="SSF50630">
    <property type="entry name" value="Acid proteases"/>
    <property type="match status" value="1"/>
</dbReference>
<dbReference type="CDD" id="cd00303">
    <property type="entry name" value="retropepsin_like"/>
    <property type="match status" value="1"/>
</dbReference>